<comment type="caution">
    <text evidence="1">The sequence shown here is derived from an EMBL/GenBank/DDBJ whole genome shotgun (WGS) entry which is preliminary data.</text>
</comment>
<dbReference type="AlphaFoldDB" id="A0A9X1QGL7"/>
<dbReference type="RefSeq" id="WP_235160521.1">
    <property type="nucleotide sequence ID" value="NZ_JAKFFV010000016.1"/>
</dbReference>
<evidence type="ECO:0000313" key="2">
    <source>
        <dbReference type="Proteomes" id="UP001139411"/>
    </source>
</evidence>
<reference evidence="1" key="1">
    <citation type="submission" date="2022-01" db="EMBL/GenBank/DDBJ databases">
        <title>Novel species in genus Dyadobacter.</title>
        <authorList>
            <person name="Ma C."/>
        </authorList>
    </citation>
    <scope>NUCLEOTIDE SEQUENCE</scope>
    <source>
        <strain evidence="1">CY357</strain>
    </source>
</reference>
<accession>A0A9X1QGL7</accession>
<name>A0A9X1QGL7_9BACT</name>
<proteinExistence type="predicted"/>
<protein>
    <submittedName>
        <fullName evidence="1">Uncharacterized protein</fullName>
    </submittedName>
</protein>
<organism evidence="1 2">
    <name type="scientific">Dyadobacter chenhuakuii</name>
    <dbReference type="NCBI Taxonomy" id="2909339"/>
    <lineage>
        <taxon>Bacteria</taxon>
        <taxon>Pseudomonadati</taxon>
        <taxon>Bacteroidota</taxon>
        <taxon>Cytophagia</taxon>
        <taxon>Cytophagales</taxon>
        <taxon>Spirosomataceae</taxon>
        <taxon>Dyadobacter</taxon>
    </lineage>
</organism>
<evidence type="ECO:0000313" key="1">
    <source>
        <dbReference type="EMBL" id="MCF2501136.1"/>
    </source>
</evidence>
<dbReference type="EMBL" id="JAKFFV010000016">
    <property type="protein sequence ID" value="MCF2501136.1"/>
    <property type="molecule type" value="Genomic_DNA"/>
</dbReference>
<dbReference type="Proteomes" id="UP001139411">
    <property type="component" value="Unassembled WGS sequence"/>
</dbReference>
<sequence length="68" mass="7795">MKQYDQLQSEIQITLEKIARANASIARHNAQDNPDELAVNQFSDFKRQLTEHLLELLAEMDIRVSLAA</sequence>
<gene>
    <name evidence="1" type="ORF">L0661_22630</name>
</gene>